<dbReference type="Proteomes" id="UP000696280">
    <property type="component" value="Unassembled WGS sequence"/>
</dbReference>
<dbReference type="OrthoDB" id="5318346at2759"/>
<organism evidence="3 4">
    <name type="scientific">Hymenoscyphus fraxineus</name>
    <dbReference type="NCBI Taxonomy" id="746836"/>
    <lineage>
        <taxon>Eukaryota</taxon>
        <taxon>Fungi</taxon>
        <taxon>Dikarya</taxon>
        <taxon>Ascomycota</taxon>
        <taxon>Pezizomycotina</taxon>
        <taxon>Leotiomycetes</taxon>
        <taxon>Helotiales</taxon>
        <taxon>Helotiaceae</taxon>
        <taxon>Hymenoscyphus</taxon>
    </lineage>
</organism>
<evidence type="ECO:0000313" key="3">
    <source>
        <dbReference type="EMBL" id="CAG8955770.1"/>
    </source>
</evidence>
<proteinExistence type="predicted"/>
<dbReference type="Pfam" id="PF07985">
    <property type="entry name" value="SRR1"/>
    <property type="match status" value="1"/>
</dbReference>
<evidence type="ECO:0000256" key="1">
    <source>
        <dbReference type="SAM" id="MobiDB-lite"/>
    </source>
</evidence>
<dbReference type="AlphaFoldDB" id="A0A9N9L131"/>
<accession>A0A9N9L131</accession>
<feature type="region of interest" description="Disordered" evidence="1">
    <location>
        <begin position="1"/>
        <end position="22"/>
    </location>
</feature>
<feature type="region of interest" description="Disordered" evidence="1">
    <location>
        <begin position="279"/>
        <end position="388"/>
    </location>
</feature>
<comment type="caution">
    <text evidence="3">The sequence shown here is derived from an EMBL/GenBank/DDBJ whole genome shotgun (WGS) entry which is preliminary data.</text>
</comment>
<evidence type="ECO:0000259" key="2">
    <source>
        <dbReference type="Pfam" id="PF07985"/>
    </source>
</evidence>
<protein>
    <recommendedName>
        <fullName evidence="2">SRR1-like domain-containing protein</fullName>
    </recommendedName>
</protein>
<sequence>MPHTNRKKKGTSAATKKPLITHTKRKEVLDEEGWVHVIDKPSKPRSITPPSEKDEAKELWAIAADFKIGNAYYVNRTEEELEIEYTRARKSWGQSEACRRVKILLEEKTEGEKEKIKNVVVLGLGSLQNARGEGRKASFTQLVALESILENFGRETKIPVYLQDPAFTSLDTEYLQKLEYTVLPDPEAFEHIDGNTLVYAIHCYADIYEKVSKRENAAVMICTDMEMFESSRIEKEESEVNKTLQVMVDDYEKIPFPQIRSDFSDTIIYWRRDEEIPAIEETTVTEEKSEPLPTEGDVPETKPVEELVSTEEAKPEEQKPEEQKPEEQKIEEQKIEESTAAAKVTKPVEEVSTETPEAQLLAEAKAAEVKDAVEEKMSELESRGGVKI</sequence>
<reference evidence="3" key="1">
    <citation type="submission" date="2021-07" db="EMBL/GenBank/DDBJ databases">
        <authorList>
            <person name="Durling M."/>
        </authorList>
    </citation>
    <scope>NUCLEOTIDE SEQUENCE</scope>
</reference>
<gene>
    <name evidence="3" type="ORF">HYFRA_00011639</name>
</gene>
<feature type="compositionally biased region" description="Basic and acidic residues" evidence="1">
    <location>
        <begin position="299"/>
        <end position="337"/>
    </location>
</feature>
<dbReference type="InterPro" id="IPR012942">
    <property type="entry name" value="SRR1-like"/>
</dbReference>
<name>A0A9N9L131_9HELO</name>
<feature type="domain" description="SRR1-like" evidence="2">
    <location>
        <begin position="107"/>
        <end position="270"/>
    </location>
</feature>
<feature type="compositionally biased region" description="Basic and acidic residues" evidence="1">
    <location>
        <begin position="365"/>
        <end position="388"/>
    </location>
</feature>
<keyword evidence="4" id="KW-1185">Reference proteome</keyword>
<dbReference type="EMBL" id="CAJVRL010000066">
    <property type="protein sequence ID" value="CAG8955770.1"/>
    <property type="molecule type" value="Genomic_DNA"/>
</dbReference>
<dbReference type="PANTHER" id="PTHR42080:SF1">
    <property type="entry name" value="SRR1-LIKE DOMAIN-CONTAINING PROTEIN"/>
    <property type="match status" value="1"/>
</dbReference>
<feature type="compositionally biased region" description="Basic residues" evidence="1">
    <location>
        <begin position="1"/>
        <end position="10"/>
    </location>
</feature>
<dbReference type="PANTHER" id="PTHR42080">
    <property type="entry name" value="SRR1 DOMAIN-CONTAINING PROTEIN"/>
    <property type="match status" value="1"/>
</dbReference>
<evidence type="ECO:0000313" key="4">
    <source>
        <dbReference type="Proteomes" id="UP000696280"/>
    </source>
</evidence>